<dbReference type="InterPro" id="IPR011343">
    <property type="entry name" value="DeoC"/>
</dbReference>
<dbReference type="EMBL" id="AMBO01000043">
    <property type="protein sequence ID" value="EKD05663.1"/>
    <property type="molecule type" value="Genomic_DNA"/>
</dbReference>
<dbReference type="AlphaFoldDB" id="K1WA81"/>
<keyword evidence="2" id="KW-1185">Reference proteome</keyword>
<dbReference type="InterPro" id="IPR013785">
    <property type="entry name" value="Aldolase_TIM"/>
</dbReference>
<dbReference type="GO" id="GO:0004139">
    <property type="term" value="F:deoxyribose-phosphate aldolase activity"/>
    <property type="evidence" value="ECO:0007669"/>
    <property type="project" value="InterPro"/>
</dbReference>
<accession>K1WA81</accession>
<dbReference type="SUPFAM" id="SSF51569">
    <property type="entry name" value="Aldolase"/>
    <property type="match status" value="1"/>
</dbReference>
<dbReference type="PANTHER" id="PTHR10889:SF1">
    <property type="entry name" value="DEOXYRIBOSE-PHOSPHATE ALDOLASE"/>
    <property type="match status" value="1"/>
</dbReference>
<sequence>MFTQPNPHHCESALNNDCLFNHNALLLIGNKGVLNSGSANAAKCNVGAAWARPYLIPVLNRVPHVMECPLIGFAHGDSPTKDKVFATKRAAGTGCKEVCLVVNVFKVQRSDWPHVKEEIQQVNTVVTETGGILKVMADWDYLKDRQRVELEDVCTDLGVPLANMADRHGFVKLPNGFYAYEA</sequence>
<evidence type="ECO:0008006" key="3">
    <source>
        <dbReference type="Google" id="ProtNLM"/>
    </source>
</evidence>
<dbReference type="Proteomes" id="UP000006757">
    <property type="component" value="Unassembled WGS sequence"/>
</dbReference>
<name>K1WA81_TRIAC</name>
<protein>
    <recommendedName>
        <fullName evidence="3">Deoxyribose-phosphate aldolase</fullName>
    </recommendedName>
</protein>
<evidence type="ECO:0000313" key="2">
    <source>
        <dbReference type="Proteomes" id="UP000006757"/>
    </source>
</evidence>
<dbReference type="InParanoid" id="K1WA81"/>
<reference evidence="1 2" key="1">
    <citation type="journal article" date="2012" name="Eukaryot. Cell">
        <title>Genome sequence of the Trichosporon asahii environmental strain CBS 8904.</title>
        <authorList>
            <person name="Yang R.Y."/>
            <person name="Li H.T."/>
            <person name="Zhu H."/>
            <person name="Zhou G.P."/>
            <person name="Wang M."/>
            <person name="Wang L."/>
        </authorList>
    </citation>
    <scope>NUCLEOTIDE SEQUENCE [LARGE SCALE GENOMIC DNA]</scope>
    <source>
        <strain evidence="1 2">CBS 8904</strain>
    </source>
</reference>
<dbReference type="eggNOG" id="KOG3981">
    <property type="taxonomic scope" value="Eukaryota"/>
</dbReference>
<dbReference type="PANTHER" id="PTHR10889">
    <property type="entry name" value="DEOXYRIBOSE-PHOSPHATE ALDOLASE"/>
    <property type="match status" value="1"/>
</dbReference>
<organism evidence="1 2">
    <name type="scientific">Trichosporon asahii var. asahii (strain CBS 8904)</name>
    <name type="common">Yeast</name>
    <dbReference type="NCBI Taxonomy" id="1220162"/>
    <lineage>
        <taxon>Eukaryota</taxon>
        <taxon>Fungi</taxon>
        <taxon>Dikarya</taxon>
        <taxon>Basidiomycota</taxon>
        <taxon>Agaricomycotina</taxon>
        <taxon>Tremellomycetes</taxon>
        <taxon>Trichosporonales</taxon>
        <taxon>Trichosporonaceae</taxon>
        <taxon>Trichosporon</taxon>
    </lineage>
</organism>
<comment type="caution">
    <text evidence="1">The sequence shown here is derived from an EMBL/GenBank/DDBJ whole genome shotgun (WGS) entry which is preliminary data.</text>
</comment>
<proteinExistence type="predicted"/>
<dbReference type="GO" id="GO:0005737">
    <property type="term" value="C:cytoplasm"/>
    <property type="evidence" value="ECO:0007669"/>
    <property type="project" value="InterPro"/>
</dbReference>
<gene>
    <name evidence="1" type="ORF">A1Q2_00055</name>
</gene>
<dbReference type="HOGENOM" id="CLU_1483011_0_0_1"/>
<dbReference type="STRING" id="1220162.K1WA81"/>
<evidence type="ECO:0000313" key="1">
    <source>
        <dbReference type="EMBL" id="EKD05663.1"/>
    </source>
</evidence>
<dbReference type="GO" id="GO:0009264">
    <property type="term" value="P:deoxyribonucleotide catabolic process"/>
    <property type="evidence" value="ECO:0007669"/>
    <property type="project" value="InterPro"/>
</dbReference>
<dbReference type="Gene3D" id="3.20.20.70">
    <property type="entry name" value="Aldolase class I"/>
    <property type="match status" value="1"/>
</dbReference>
<dbReference type="GO" id="GO:0016052">
    <property type="term" value="P:carbohydrate catabolic process"/>
    <property type="evidence" value="ECO:0007669"/>
    <property type="project" value="TreeGrafter"/>
</dbReference>